<keyword evidence="3" id="KW-1185">Reference proteome</keyword>
<dbReference type="EMBL" id="JANKHO010000015">
    <property type="protein sequence ID" value="KAJ3517585.1"/>
    <property type="molecule type" value="Genomic_DNA"/>
</dbReference>
<dbReference type="OrthoDB" id="529205at2759"/>
<name>A0A9W8TGJ8_9AGAR</name>
<dbReference type="Proteomes" id="UP001148786">
    <property type="component" value="Unassembled WGS sequence"/>
</dbReference>
<accession>A0A9W8TGJ8</accession>
<gene>
    <name evidence="2" type="ORF">NLJ89_g395</name>
</gene>
<protein>
    <submittedName>
        <fullName evidence="2">Uncharacterized protein</fullName>
    </submittedName>
</protein>
<feature type="compositionally biased region" description="Basic and acidic residues" evidence="1">
    <location>
        <begin position="20"/>
        <end position="33"/>
    </location>
</feature>
<sequence>MVASANARYTSTRPYSSTMHDNDPEVLEREKHKNLTGKQGRSAPHDHAPGWNETLATASEADVKADKSTGSPAELQARTIESLQARRSEIEGEDGTGSTTAFYARDEVSGPLSSVQGKEEVTITKRKIHKEDGTTDIVEEIEDFQKMTPSEEDVKADRGEI</sequence>
<feature type="compositionally biased region" description="Polar residues" evidence="1">
    <location>
        <begin position="7"/>
        <end position="19"/>
    </location>
</feature>
<reference evidence="2" key="1">
    <citation type="submission" date="2022-07" db="EMBL/GenBank/DDBJ databases">
        <title>Genome Sequence of Agrocybe chaxingu.</title>
        <authorList>
            <person name="Buettner E."/>
        </authorList>
    </citation>
    <scope>NUCLEOTIDE SEQUENCE</scope>
    <source>
        <strain evidence="2">MP-N11</strain>
    </source>
</reference>
<organism evidence="2 3">
    <name type="scientific">Agrocybe chaxingu</name>
    <dbReference type="NCBI Taxonomy" id="84603"/>
    <lineage>
        <taxon>Eukaryota</taxon>
        <taxon>Fungi</taxon>
        <taxon>Dikarya</taxon>
        <taxon>Basidiomycota</taxon>
        <taxon>Agaricomycotina</taxon>
        <taxon>Agaricomycetes</taxon>
        <taxon>Agaricomycetidae</taxon>
        <taxon>Agaricales</taxon>
        <taxon>Agaricineae</taxon>
        <taxon>Strophariaceae</taxon>
        <taxon>Agrocybe</taxon>
    </lineage>
</organism>
<dbReference type="AlphaFoldDB" id="A0A9W8TGJ8"/>
<evidence type="ECO:0000256" key="1">
    <source>
        <dbReference type="SAM" id="MobiDB-lite"/>
    </source>
</evidence>
<evidence type="ECO:0000313" key="2">
    <source>
        <dbReference type="EMBL" id="KAJ3517585.1"/>
    </source>
</evidence>
<proteinExistence type="predicted"/>
<feature type="region of interest" description="Disordered" evidence="1">
    <location>
        <begin position="1"/>
        <end position="117"/>
    </location>
</feature>
<comment type="caution">
    <text evidence="2">The sequence shown here is derived from an EMBL/GenBank/DDBJ whole genome shotgun (WGS) entry which is preliminary data.</text>
</comment>
<evidence type="ECO:0000313" key="3">
    <source>
        <dbReference type="Proteomes" id="UP001148786"/>
    </source>
</evidence>